<dbReference type="Proteomes" id="UP000245119">
    <property type="component" value="Linkage Group LG7"/>
</dbReference>
<dbReference type="EMBL" id="PZQS01000007">
    <property type="protein sequence ID" value="PVD26901.1"/>
    <property type="molecule type" value="Genomic_DNA"/>
</dbReference>
<evidence type="ECO:0000313" key="4">
    <source>
        <dbReference type="Proteomes" id="UP000245119"/>
    </source>
</evidence>
<accession>A0A2T7P0F8</accession>
<keyword evidence="2" id="KW-0472">Membrane</keyword>
<keyword evidence="2" id="KW-1133">Transmembrane helix</keyword>
<evidence type="ECO:0000313" key="3">
    <source>
        <dbReference type="EMBL" id="PVD26901.1"/>
    </source>
</evidence>
<organism evidence="3 4">
    <name type="scientific">Pomacea canaliculata</name>
    <name type="common">Golden apple snail</name>
    <dbReference type="NCBI Taxonomy" id="400727"/>
    <lineage>
        <taxon>Eukaryota</taxon>
        <taxon>Metazoa</taxon>
        <taxon>Spiralia</taxon>
        <taxon>Lophotrochozoa</taxon>
        <taxon>Mollusca</taxon>
        <taxon>Gastropoda</taxon>
        <taxon>Caenogastropoda</taxon>
        <taxon>Architaenioglossa</taxon>
        <taxon>Ampullarioidea</taxon>
        <taxon>Ampullariidae</taxon>
        <taxon>Pomacea</taxon>
    </lineage>
</organism>
<feature type="compositionally biased region" description="Basic and acidic residues" evidence="1">
    <location>
        <begin position="222"/>
        <end position="239"/>
    </location>
</feature>
<keyword evidence="2" id="KW-0812">Transmembrane</keyword>
<name>A0A2T7P0F8_POMCA</name>
<protein>
    <submittedName>
        <fullName evidence="3">Uncharacterized protein</fullName>
    </submittedName>
</protein>
<evidence type="ECO:0000256" key="1">
    <source>
        <dbReference type="SAM" id="MobiDB-lite"/>
    </source>
</evidence>
<dbReference type="AlphaFoldDB" id="A0A2T7P0F8"/>
<comment type="caution">
    <text evidence="3">The sequence shown here is derived from an EMBL/GenBank/DDBJ whole genome shotgun (WGS) entry which is preliminary data.</text>
</comment>
<feature type="transmembrane region" description="Helical" evidence="2">
    <location>
        <begin position="6"/>
        <end position="27"/>
    </location>
</feature>
<keyword evidence="4" id="KW-1185">Reference proteome</keyword>
<feature type="compositionally biased region" description="Polar residues" evidence="1">
    <location>
        <begin position="242"/>
        <end position="252"/>
    </location>
</feature>
<proteinExistence type="predicted"/>
<sequence length="252" mass="28394">MATTTAYLLVFVTWCSLYCGVSFASYVSSNIPRDLSRYKIINAKEKSVVHLTFNISDDTCQNTTKMCVIKLTTYDTGLVTDICTTVIDNGTCTETDMNKSCACENSATGSVINYSGSVTFSESDYKIYFWNSIIGNSSETMKPEEIMFLIPTAADRDSRPEELVESNKHHDHDLQKEDWGVMPVEPQGHVPKERQSLNVQCNRLDQDPHPKDLVMTHVFEQNPKELQDVAEKQEGHDEGPTTDDTYSHLQRA</sequence>
<evidence type="ECO:0000256" key="2">
    <source>
        <dbReference type="SAM" id="Phobius"/>
    </source>
</evidence>
<reference evidence="3 4" key="1">
    <citation type="submission" date="2018-04" db="EMBL/GenBank/DDBJ databases">
        <title>The genome of golden apple snail Pomacea canaliculata provides insight into stress tolerance and invasive adaptation.</title>
        <authorList>
            <person name="Liu C."/>
            <person name="Liu B."/>
            <person name="Ren Y."/>
            <person name="Zhang Y."/>
            <person name="Wang H."/>
            <person name="Li S."/>
            <person name="Jiang F."/>
            <person name="Yin L."/>
            <person name="Zhang G."/>
            <person name="Qian W."/>
            <person name="Fan W."/>
        </authorList>
    </citation>
    <scope>NUCLEOTIDE SEQUENCE [LARGE SCALE GENOMIC DNA]</scope>
    <source>
        <strain evidence="3">SZHN2017</strain>
        <tissue evidence="3">Muscle</tissue>
    </source>
</reference>
<feature type="region of interest" description="Disordered" evidence="1">
    <location>
        <begin position="222"/>
        <end position="252"/>
    </location>
</feature>
<gene>
    <name evidence="3" type="ORF">C0Q70_12049</name>
</gene>